<sequence length="290" mass="31309">MQEQTASQFTLRPLGETDLAACHRLSLALKWPHSLEDWQFIYQLGNGFAIERRSDGQPPALVGSALCWRFGNAYATLGMVIVQAAQQGLGLGRQLMEQLLQELGSRNIMLHATPAGQPLYEKLGFAATGKLHQHQGSAMQSPLIPLPAGERIRPLGVNDIARLQALDARATGMDRSQLLAALNDVAEGVAIDRDGEMLGFALVRRFGHGRVIGPVIAPDAVHAKALISHWINTYAGSFIRIDVPDASGLSEWLSEIGLTRVDTVIAMLKGAPAKKDPGLQLYSLINQALG</sequence>
<dbReference type="EMBL" id="JBANDC010000013">
    <property type="protein sequence ID" value="MEM4989252.1"/>
    <property type="molecule type" value="Genomic_DNA"/>
</dbReference>
<accession>A0ABU9PZ27</accession>
<proteinExistence type="predicted"/>
<dbReference type="RefSeq" id="WP_092397525.1">
    <property type="nucleotide sequence ID" value="NZ_JBANDC010000013.1"/>
</dbReference>
<dbReference type="Gene3D" id="3.40.630.30">
    <property type="match status" value="1"/>
</dbReference>
<dbReference type="PANTHER" id="PTHR47237">
    <property type="entry name" value="SLL0310 PROTEIN"/>
    <property type="match status" value="1"/>
</dbReference>
<keyword evidence="2" id="KW-0012">Acyltransferase</keyword>
<dbReference type="InterPro" id="IPR016181">
    <property type="entry name" value="Acyl_CoA_acyltransferase"/>
</dbReference>
<dbReference type="InterPro" id="IPR041496">
    <property type="entry name" value="YitH/HolE_GNAT"/>
</dbReference>
<dbReference type="InterPro" id="IPR052729">
    <property type="entry name" value="Acyl/Acetyltrans_Enzymes"/>
</dbReference>
<dbReference type="CDD" id="cd04301">
    <property type="entry name" value="NAT_SF"/>
    <property type="match status" value="1"/>
</dbReference>
<gene>
    <name evidence="2" type="ORF">V8G57_17820</name>
</gene>
<dbReference type="Proteomes" id="UP001495910">
    <property type="component" value="Unassembled WGS sequence"/>
</dbReference>
<evidence type="ECO:0000313" key="3">
    <source>
        <dbReference type="Proteomes" id="UP001495910"/>
    </source>
</evidence>
<dbReference type="SUPFAM" id="SSF55729">
    <property type="entry name" value="Acyl-CoA N-acyltransferases (Nat)"/>
    <property type="match status" value="1"/>
</dbReference>
<evidence type="ECO:0000259" key="1">
    <source>
        <dbReference type="PROSITE" id="PS51186"/>
    </source>
</evidence>
<dbReference type="GO" id="GO:0016746">
    <property type="term" value="F:acyltransferase activity"/>
    <property type="evidence" value="ECO:0007669"/>
    <property type="project" value="UniProtKB-KW"/>
</dbReference>
<reference evidence="2 3" key="1">
    <citation type="submission" date="2024-02" db="EMBL/GenBank/DDBJ databases">
        <title>Draft genome sequence of Collimonas sp. strain H4R21, an effective mineral-weathering bacterial strain isolated from the beech rhizosphere.</title>
        <authorList>
            <person name="Morin E."/>
            <person name="Uroz S."/>
            <person name="Leveau J.H.J."/>
            <person name="Kumar R."/>
            <person name="Rey M.W."/>
            <person name="Pham J."/>
        </authorList>
    </citation>
    <scope>NUCLEOTIDE SEQUENCE [LARGE SCALE GENOMIC DNA]</scope>
    <source>
        <strain evidence="2 3">H4R21</strain>
    </source>
</reference>
<dbReference type="Pfam" id="PF18014">
    <property type="entry name" value="Acetyltransf_18"/>
    <property type="match status" value="1"/>
</dbReference>
<protein>
    <submittedName>
        <fullName evidence="2">GNAT family N-acetyltransferase</fullName>
        <ecNumber evidence="2">2.3.1.-</ecNumber>
    </submittedName>
</protein>
<comment type="caution">
    <text evidence="2">The sequence shown here is derived from an EMBL/GenBank/DDBJ whole genome shotgun (WGS) entry which is preliminary data.</text>
</comment>
<evidence type="ECO:0000313" key="2">
    <source>
        <dbReference type="EMBL" id="MEM4989252.1"/>
    </source>
</evidence>
<name>A0ABU9PZ27_9BURK</name>
<feature type="domain" description="N-acetyltransferase" evidence="1">
    <location>
        <begin position="9"/>
        <end position="147"/>
    </location>
</feature>
<dbReference type="InterPro" id="IPR000182">
    <property type="entry name" value="GNAT_dom"/>
</dbReference>
<keyword evidence="2" id="KW-0808">Transferase</keyword>
<organism evidence="2 3">
    <name type="scientific">Collimonas rhizosphaerae</name>
    <dbReference type="NCBI Taxonomy" id="3126357"/>
    <lineage>
        <taxon>Bacteria</taxon>
        <taxon>Pseudomonadati</taxon>
        <taxon>Pseudomonadota</taxon>
        <taxon>Betaproteobacteria</taxon>
        <taxon>Burkholderiales</taxon>
        <taxon>Oxalobacteraceae</taxon>
        <taxon>Collimonas</taxon>
    </lineage>
</organism>
<dbReference type="EC" id="2.3.1.-" evidence="2"/>
<dbReference type="Pfam" id="PF13673">
    <property type="entry name" value="Acetyltransf_10"/>
    <property type="match status" value="1"/>
</dbReference>
<keyword evidence="3" id="KW-1185">Reference proteome</keyword>
<dbReference type="PANTHER" id="PTHR47237:SF2">
    <property type="entry name" value="BLL4206 PROTEIN"/>
    <property type="match status" value="1"/>
</dbReference>
<dbReference type="Gene3D" id="3.40.630.90">
    <property type="match status" value="1"/>
</dbReference>
<dbReference type="PROSITE" id="PS51186">
    <property type="entry name" value="GNAT"/>
    <property type="match status" value="1"/>
</dbReference>